<dbReference type="Proteomes" id="UP000076532">
    <property type="component" value="Unassembled WGS sequence"/>
</dbReference>
<protein>
    <submittedName>
        <fullName evidence="1">Uncharacterized protein</fullName>
    </submittedName>
</protein>
<evidence type="ECO:0000313" key="2">
    <source>
        <dbReference type="Proteomes" id="UP000076532"/>
    </source>
</evidence>
<organism evidence="1 2">
    <name type="scientific">Athelia psychrophila</name>
    <dbReference type="NCBI Taxonomy" id="1759441"/>
    <lineage>
        <taxon>Eukaryota</taxon>
        <taxon>Fungi</taxon>
        <taxon>Dikarya</taxon>
        <taxon>Basidiomycota</taxon>
        <taxon>Agaricomycotina</taxon>
        <taxon>Agaricomycetes</taxon>
        <taxon>Agaricomycetidae</taxon>
        <taxon>Atheliales</taxon>
        <taxon>Atheliaceae</taxon>
        <taxon>Athelia</taxon>
    </lineage>
</organism>
<name>A0A165XXV4_9AGAM</name>
<dbReference type="EMBL" id="KV417709">
    <property type="protein sequence ID" value="KZP09006.1"/>
    <property type="molecule type" value="Genomic_DNA"/>
</dbReference>
<dbReference type="AlphaFoldDB" id="A0A165XXV4"/>
<dbReference type="OrthoDB" id="2507647at2759"/>
<reference evidence="1 2" key="1">
    <citation type="journal article" date="2016" name="Mol. Biol. Evol.">
        <title>Comparative Genomics of Early-Diverging Mushroom-Forming Fungi Provides Insights into the Origins of Lignocellulose Decay Capabilities.</title>
        <authorList>
            <person name="Nagy L.G."/>
            <person name="Riley R."/>
            <person name="Tritt A."/>
            <person name="Adam C."/>
            <person name="Daum C."/>
            <person name="Floudas D."/>
            <person name="Sun H."/>
            <person name="Yadav J.S."/>
            <person name="Pangilinan J."/>
            <person name="Larsson K.H."/>
            <person name="Matsuura K."/>
            <person name="Barry K."/>
            <person name="Labutti K."/>
            <person name="Kuo R."/>
            <person name="Ohm R.A."/>
            <person name="Bhattacharya S.S."/>
            <person name="Shirouzu T."/>
            <person name="Yoshinaga Y."/>
            <person name="Martin F.M."/>
            <person name="Grigoriev I.V."/>
            <person name="Hibbett D.S."/>
        </authorList>
    </citation>
    <scope>NUCLEOTIDE SEQUENCE [LARGE SCALE GENOMIC DNA]</scope>
    <source>
        <strain evidence="1 2">CBS 109695</strain>
    </source>
</reference>
<accession>A0A165XXV4</accession>
<gene>
    <name evidence="1" type="ORF">FIBSPDRAFT_873963</name>
</gene>
<sequence length="111" mass="12297">MAIIHHPDITSPIDVAGRPRPSTSMNLKIISSLDLHNAAESIGQTVIVISDHQSPQLIRQPSAVPSVPTRTRHLRSGYLYMPTHSPLRTLNLAFTVVQIQLRICHAPLRRA</sequence>
<keyword evidence="2" id="KW-1185">Reference proteome</keyword>
<evidence type="ECO:0000313" key="1">
    <source>
        <dbReference type="EMBL" id="KZP09006.1"/>
    </source>
</evidence>
<proteinExistence type="predicted"/>